<evidence type="ECO:0000256" key="1">
    <source>
        <dbReference type="SAM" id="MobiDB-lite"/>
    </source>
</evidence>
<protein>
    <submittedName>
        <fullName evidence="2">Uncharacterized protein</fullName>
    </submittedName>
</protein>
<accession>A0AAU9J0F7</accession>
<feature type="region of interest" description="Disordered" evidence="1">
    <location>
        <begin position="126"/>
        <end position="152"/>
    </location>
</feature>
<sequence>MLSPKSSPKRRSTFVKNFRKKRQATEIKLRDMSFTALPPIIEEEKPRKNSLITPRSSMVDEKFCESLDIKSSLYDDVTTQGSVSGRNSVLSNYSMDNFDRLNNSTIDDDIREETIELTLPKKYGPFPREKAITTDNRSENNKATQITAEENSNCSYESNDSYSWKVNSLTAFLAASSALIIGFF</sequence>
<dbReference type="Proteomes" id="UP001162131">
    <property type="component" value="Unassembled WGS sequence"/>
</dbReference>
<reference evidence="2" key="1">
    <citation type="submission" date="2021-09" db="EMBL/GenBank/DDBJ databases">
        <authorList>
            <consortium name="AG Swart"/>
            <person name="Singh M."/>
            <person name="Singh A."/>
            <person name="Seah K."/>
            <person name="Emmerich C."/>
        </authorList>
    </citation>
    <scope>NUCLEOTIDE SEQUENCE</scope>
    <source>
        <strain evidence="2">ATCC30299</strain>
    </source>
</reference>
<gene>
    <name evidence="2" type="ORF">BSTOLATCC_MIC18662</name>
</gene>
<proteinExistence type="predicted"/>
<comment type="caution">
    <text evidence="2">The sequence shown here is derived from an EMBL/GenBank/DDBJ whole genome shotgun (WGS) entry which is preliminary data.</text>
</comment>
<name>A0AAU9J0F7_9CILI</name>
<keyword evidence="3" id="KW-1185">Reference proteome</keyword>
<evidence type="ECO:0000313" key="3">
    <source>
        <dbReference type="Proteomes" id="UP001162131"/>
    </source>
</evidence>
<organism evidence="2 3">
    <name type="scientific">Blepharisma stoltei</name>
    <dbReference type="NCBI Taxonomy" id="1481888"/>
    <lineage>
        <taxon>Eukaryota</taxon>
        <taxon>Sar</taxon>
        <taxon>Alveolata</taxon>
        <taxon>Ciliophora</taxon>
        <taxon>Postciliodesmatophora</taxon>
        <taxon>Heterotrichea</taxon>
        <taxon>Heterotrichida</taxon>
        <taxon>Blepharismidae</taxon>
        <taxon>Blepharisma</taxon>
    </lineage>
</organism>
<feature type="compositionally biased region" description="Polar residues" evidence="1">
    <location>
        <begin position="141"/>
        <end position="152"/>
    </location>
</feature>
<dbReference type="EMBL" id="CAJZBQ010000018">
    <property type="protein sequence ID" value="CAG9317411.1"/>
    <property type="molecule type" value="Genomic_DNA"/>
</dbReference>
<evidence type="ECO:0000313" key="2">
    <source>
        <dbReference type="EMBL" id="CAG9317411.1"/>
    </source>
</evidence>
<dbReference type="AlphaFoldDB" id="A0AAU9J0F7"/>
<feature type="compositionally biased region" description="Basic and acidic residues" evidence="1">
    <location>
        <begin position="127"/>
        <end position="140"/>
    </location>
</feature>